<dbReference type="GO" id="GO:0008270">
    <property type="term" value="F:zinc ion binding"/>
    <property type="evidence" value="ECO:0007669"/>
    <property type="project" value="UniProtKB-UniRule"/>
</dbReference>
<dbReference type="GO" id="GO:0004822">
    <property type="term" value="F:isoleucine-tRNA ligase activity"/>
    <property type="evidence" value="ECO:0007669"/>
    <property type="project" value="UniProtKB-UniRule"/>
</dbReference>
<dbReference type="GO" id="GO:0000049">
    <property type="term" value="F:tRNA binding"/>
    <property type="evidence" value="ECO:0007669"/>
    <property type="project" value="InterPro"/>
</dbReference>
<dbReference type="Gene3D" id="3.90.740.10">
    <property type="entry name" value="Valyl/Leucyl/Isoleucyl-tRNA synthetase, editing domain"/>
    <property type="match status" value="1"/>
</dbReference>
<keyword evidence="2 12" id="KW-0963">Cytoplasm</keyword>
<dbReference type="PRINTS" id="PR00984">
    <property type="entry name" value="TRNASYNTHILE"/>
</dbReference>
<comment type="cofactor">
    <cofactor evidence="12">
        <name>Zn(2+)</name>
        <dbReference type="ChEBI" id="CHEBI:29105"/>
    </cofactor>
    <text evidence="12">Binds 1 zinc ion per subunit.</text>
</comment>
<evidence type="ECO:0000256" key="10">
    <source>
        <dbReference type="ARBA" id="ARBA00025217"/>
    </source>
</evidence>
<dbReference type="HAMAP" id="MF_02002">
    <property type="entry name" value="Ile_tRNA_synth_type1"/>
    <property type="match status" value="1"/>
</dbReference>
<comment type="caution">
    <text evidence="16">The sequence shown here is derived from an EMBL/GenBank/DDBJ whole genome shotgun (WGS) entry which is preliminary data.</text>
</comment>
<dbReference type="InterPro" id="IPR002301">
    <property type="entry name" value="Ile-tRNA-ligase"/>
</dbReference>
<comment type="catalytic activity">
    <reaction evidence="11 12">
        <text>tRNA(Ile) + L-isoleucine + ATP = L-isoleucyl-tRNA(Ile) + AMP + diphosphate</text>
        <dbReference type="Rhea" id="RHEA:11060"/>
        <dbReference type="Rhea" id="RHEA-COMP:9666"/>
        <dbReference type="Rhea" id="RHEA-COMP:9695"/>
        <dbReference type="ChEBI" id="CHEBI:30616"/>
        <dbReference type="ChEBI" id="CHEBI:33019"/>
        <dbReference type="ChEBI" id="CHEBI:58045"/>
        <dbReference type="ChEBI" id="CHEBI:78442"/>
        <dbReference type="ChEBI" id="CHEBI:78528"/>
        <dbReference type="ChEBI" id="CHEBI:456215"/>
        <dbReference type="EC" id="6.1.1.5"/>
    </reaction>
</comment>
<comment type="subcellular location">
    <subcellularLocation>
        <location evidence="12">Cytoplasm</location>
    </subcellularLocation>
</comment>
<feature type="short sequence motif" description="'KMSKS' region" evidence="12">
    <location>
        <begin position="607"/>
        <end position="611"/>
    </location>
</feature>
<dbReference type="FunFam" id="1.10.730.20:FF:000001">
    <property type="entry name" value="Isoleucine--tRNA ligase"/>
    <property type="match status" value="1"/>
</dbReference>
<keyword evidence="4 12" id="KW-0479">Metal-binding</keyword>
<evidence type="ECO:0000256" key="4">
    <source>
        <dbReference type="ARBA" id="ARBA00022723"/>
    </source>
</evidence>
<keyword evidence="8 12" id="KW-0648">Protein biosynthesis</keyword>
<dbReference type="FunFam" id="3.40.50.620:FF:000048">
    <property type="entry name" value="Isoleucine--tRNA ligase"/>
    <property type="match status" value="1"/>
</dbReference>
<evidence type="ECO:0000256" key="7">
    <source>
        <dbReference type="ARBA" id="ARBA00022840"/>
    </source>
</evidence>
<feature type="domain" description="Methionyl/Valyl/Leucyl/Isoleucyl-tRNA synthetase anticodon-binding" evidence="15">
    <location>
        <begin position="690"/>
        <end position="847"/>
    </location>
</feature>
<evidence type="ECO:0000256" key="3">
    <source>
        <dbReference type="ARBA" id="ARBA00022598"/>
    </source>
</evidence>
<dbReference type="SUPFAM" id="SSF52374">
    <property type="entry name" value="Nucleotidylyl transferase"/>
    <property type="match status" value="1"/>
</dbReference>
<evidence type="ECO:0000256" key="1">
    <source>
        <dbReference type="ARBA" id="ARBA00006887"/>
    </source>
</evidence>
<dbReference type="GO" id="GO:0005829">
    <property type="term" value="C:cytosol"/>
    <property type="evidence" value="ECO:0007669"/>
    <property type="project" value="TreeGrafter"/>
</dbReference>
<dbReference type="OrthoDB" id="9810365at2"/>
<dbReference type="PANTHER" id="PTHR42765">
    <property type="entry name" value="SOLEUCYL-TRNA SYNTHETASE"/>
    <property type="match status" value="1"/>
</dbReference>
<name>K6YLC9_9ALTE</name>
<evidence type="ECO:0000256" key="5">
    <source>
        <dbReference type="ARBA" id="ARBA00022741"/>
    </source>
</evidence>
<evidence type="ECO:0000256" key="11">
    <source>
        <dbReference type="ARBA" id="ARBA00048359"/>
    </source>
</evidence>
<dbReference type="CDD" id="cd00818">
    <property type="entry name" value="IleRS_core"/>
    <property type="match status" value="1"/>
</dbReference>
<dbReference type="InterPro" id="IPR023585">
    <property type="entry name" value="Ile-tRNA-ligase_type1"/>
</dbReference>
<dbReference type="PANTHER" id="PTHR42765:SF1">
    <property type="entry name" value="ISOLEUCINE--TRNA LIGASE, MITOCHONDRIAL"/>
    <property type="match status" value="1"/>
</dbReference>
<dbReference type="SUPFAM" id="SSF50677">
    <property type="entry name" value="ValRS/IleRS/LeuRS editing domain"/>
    <property type="match status" value="1"/>
</dbReference>
<evidence type="ECO:0000313" key="16">
    <source>
        <dbReference type="EMBL" id="GAC33519.1"/>
    </source>
</evidence>
<dbReference type="GO" id="GO:0005524">
    <property type="term" value="F:ATP binding"/>
    <property type="evidence" value="ECO:0007669"/>
    <property type="project" value="UniProtKB-UniRule"/>
</dbReference>
<dbReference type="InterPro" id="IPR002300">
    <property type="entry name" value="aa-tRNA-synth_Ia"/>
</dbReference>
<dbReference type="GO" id="GO:0002161">
    <property type="term" value="F:aminoacyl-tRNA deacylase activity"/>
    <property type="evidence" value="ECO:0007669"/>
    <property type="project" value="InterPro"/>
</dbReference>
<evidence type="ECO:0000259" key="13">
    <source>
        <dbReference type="Pfam" id="PF00133"/>
    </source>
</evidence>
<evidence type="ECO:0000259" key="14">
    <source>
        <dbReference type="Pfam" id="PF06827"/>
    </source>
</evidence>
<sequence>MSDYKHTLNLPETEFPMRGNLAQREPKMLQDWTNKALYHKIRAAKKGKTPFILHDGPPYANGDIHIGHAVNKILKDVIVKSKTLSDFDAPYVPGWDCHGLPIELMVEKKVGKPGKKVTAAEFRQKCRDYAEKQIAGQKTDFIRLGILGEWDKPYKTMDYSSEANIIRELGNVVRSGHLEKGFKPVHWCTDCGSALAEAEVEYQDKVSPSIDVRFNVADESSFSAKFDTTGADVGEGTISVVIWTTTPWTLPANRAISLNPELEYSLIQVQSDKGPERLVIASDLREECLKRFGFEESKVLGVALGQSLENMQVQHPFYDFSVPLILGDHVTTDSGTGCVHTAPGHGVEDFNVGRQYNLEVANPVGANGVYLDSTEIFAGEHVFKANDHVVEVLKERGALVHFYKYSHSYPHCWRHKTPLIFRATPQWFISMDKNGLRKASIEEIHKTQWIPEWGESRIESMVAGRPDWCISRQRTWGVPIALFVHKDTGELHPNTDALIEQVAELVEAKGIQAWWDIDTQELLGDDADTFVKVLDTLDVWFDSGVSHYFVVDKRDDIPASADLYLEGSDQHRGWFMSSLMTSVATKGHAPYKQVLTHGFTVDGNGKKMSKSLGNTVAPQQVTNKLGADILRLWVASTDYRSEIAVSDEILKRSADAYRRIRNTSRFLLANLTGFNPKTDLVPFAEMVELDKWAVSRAQAIQTEIIKAYEDYDMLVVTQKLMQFCSIEMGSFYLDIIKDRQYTAKGDSHARRSCQSALYHIVEALVRWMAPITSFTAQEIWQEMPWQEDEFVFTGSWYTGLSTQADNTEFNDAFWQQILAVKDEVNRTIELARKEGTIGGSLEAEVKIYATAELANLLAKLKDEARFVFITSSASVQLVSSKPAEATETDVAGLWLHISASEGEKCARCWHHREDVGSDDTHPELCQRCVTNVDGEGETRAYA</sequence>
<dbReference type="EMBL" id="BAER01000064">
    <property type="protein sequence ID" value="GAC33519.1"/>
    <property type="molecule type" value="Genomic_DNA"/>
</dbReference>
<comment type="function">
    <text evidence="10 12">Catalyzes the attachment of isoleucine to tRNA(Ile). As IleRS can inadvertently accommodate and process structurally similar amino acids such as valine, to avoid such errors it has two additional distinct tRNA(Ile)-dependent editing activities. One activity is designated as 'pretransfer' editing and involves the hydrolysis of activated Val-AMP. The other activity is designated 'posttransfer' editing and involves deacylation of mischarged Val-tRNA(Ile).</text>
</comment>
<keyword evidence="9 12" id="KW-0030">Aminoacyl-tRNA synthetase</keyword>
<dbReference type="InterPro" id="IPR013155">
    <property type="entry name" value="M/V/L/I-tRNA-synth_anticd-bd"/>
</dbReference>
<dbReference type="STRING" id="1129793.GPLA_2621"/>
<gene>
    <name evidence="12 16" type="primary">ileS</name>
    <name evidence="16" type="ORF">GPLA_2621</name>
</gene>
<dbReference type="Pfam" id="PF06827">
    <property type="entry name" value="zf-FPG_IleRS"/>
    <property type="match status" value="1"/>
</dbReference>
<dbReference type="Pfam" id="PF00133">
    <property type="entry name" value="tRNA-synt_1"/>
    <property type="match status" value="1"/>
</dbReference>
<dbReference type="InterPro" id="IPR014729">
    <property type="entry name" value="Rossmann-like_a/b/a_fold"/>
</dbReference>
<feature type="short sequence motif" description="'HIGH' region" evidence="12">
    <location>
        <begin position="58"/>
        <end position="68"/>
    </location>
</feature>
<keyword evidence="5 12" id="KW-0547">Nucleotide-binding</keyword>
<evidence type="ECO:0000256" key="6">
    <source>
        <dbReference type="ARBA" id="ARBA00022833"/>
    </source>
</evidence>
<keyword evidence="3 12" id="KW-0436">Ligase</keyword>
<feature type="domain" description="Aminoacyl-tRNA synthetase class Ia" evidence="13">
    <location>
        <begin position="27"/>
        <end position="645"/>
    </location>
</feature>
<dbReference type="EC" id="6.1.1.5" evidence="12"/>
<dbReference type="Proteomes" id="UP000006322">
    <property type="component" value="Unassembled WGS sequence"/>
</dbReference>
<dbReference type="InterPro" id="IPR033708">
    <property type="entry name" value="Anticodon_Ile_BEm"/>
</dbReference>
<feature type="binding site" evidence="12">
    <location>
        <position position="928"/>
    </location>
    <ligand>
        <name>Zn(2+)</name>
        <dbReference type="ChEBI" id="CHEBI:29105"/>
    </ligand>
</feature>
<reference evidence="17" key="1">
    <citation type="journal article" date="2014" name="Environ. Microbiol.">
        <title>Comparative genomics of the marine bacterial genus Glaciecola reveals the high degree of genomic diversity and genomic characteristic for cold adaptation.</title>
        <authorList>
            <person name="Qin Q.L."/>
            <person name="Xie B.B."/>
            <person name="Yu Y."/>
            <person name="Shu Y.L."/>
            <person name="Rong J.C."/>
            <person name="Zhang Y.J."/>
            <person name="Zhao D.L."/>
            <person name="Chen X.L."/>
            <person name="Zhang X.Y."/>
            <person name="Chen B."/>
            <person name="Zhou B.C."/>
            <person name="Zhang Y.Z."/>
        </authorList>
    </citation>
    <scope>NUCLEOTIDE SEQUENCE [LARGE SCALE GENOMIC DNA]</scope>
    <source>
        <strain evidence="17">LMG 21857</strain>
    </source>
</reference>
<dbReference type="FunFam" id="3.40.50.620:FF:000168">
    <property type="entry name" value="Isoleucine--tRNA ligase"/>
    <property type="match status" value="1"/>
</dbReference>
<dbReference type="InterPro" id="IPR009008">
    <property type="entry name" value="Val/Leu/Ile-tRNA-synth_edit"/>
</dbReference>
<keyword evidence="6 12" id="KW-0862">Zinc</keyword>
<dbReference type="NCBIfam" id="TIGR00392">
    <property type="entry name" value="ileS"/>
    <property type="match status" value="1"/>
</dbReference>
<feature type="binding site" evidence="12">
    <location>
        <position position="566"/>
    </location>
    <ligand>
        <name>L-isoleucyl-5'-AMP</name>
        <dbReference type="ChEBI" id="CHEBI:178002"/>
    </ligand>
</feature>
<dbReference type="InterPro" id="IPR009080">
    <property type="entry name" value="tRNAsynth_Ia_anticodon-bd"/>
</dbReference>
<evidence type="ECO:0000256" key="8">
    <source>
        <dbReference type="ARBA" id="ARBA00022917"/>
    </source>
</evidence>
<dbReference type="Gene3D" id="3.40.50.620">
    <property type="entry name" value="HUPs"/>
    <property type="match status" value="2"/>
</dbReference>
<dbReference type="InterPro" id="IPR050081">
    <property type="entry name" value="Ile-tRNA_ligase"/>
</dbReference>
<feature type="binding site" evidence="12">
    <location>
        <position position="610"/>
    </location>
    <ligand>
        <name>ATP</name>
        <dbReference type="ChEBI" id="CHEBI:30616"/>
    </ligand>
</feature>
<proteinExistence type="inferred from homology"/>
<organism evidence="16 17">
    <name type="scientific">Paraglaciecola polaris LMG 21857</name>
    <dbReference type="NCBI Taxonomy" id="1129793"/>
    <lineage>
        <taxon>Bacteria</taxon>
        <taxon>Pseudomonadati</taxon>
        <taxon>Pseudomonadota</taxon>
        <taxon>Gammaproteobacteria</taxon>
        <taxon>Alteromonadales</taxon>
        <taxon>Alteromonadaceae</taxon>
        <taxon>Paraglaciecola</taxon>
    </lineage>
</organism>
<feature type="domain" description="Zinc finger FPG/IleRS-type" evidence="14">
    <location>
        <begin position="902"/>
        <end position="930"/>
    </location>
</feature>
<dbReference type="FunFam" id="3.90.740.10:FF:000022">
    <property type="entry name" value="Isoleucine--tRNA ligase"/>
    <property type="match status" value="1"/>
</dbReference>
<protein>
    <recommendedName>
        <fullName evidence="12">Isoleucine--tRNA ligase</fullName>
        <ecNumber evidence="12">6.1.1.5</ecNumber>
    </recommendedName>
    <alternativeName>
        <fullName evidence="12">Isoleucyl-tRNA synthetase</fullName>
        <shortName evidence="12">IleRS</shortName>
    </alternativeName>
</protein>
<evidence type="ECO:0000256" key="12">
    <source>
        <dbReference type="HAMAP-Rule" id="MF_02002"/>
    </source>
</evidence>
<dbReference type="Pfam" id="PF08264">
    <property type="entry name" value="Anticodon_1"/>
    <property type="match status" value="1"/>
</dbReference>
<dbReference type="SUPFAM" id="SSF47323">
    <property type="entry name" value="Anticodon-binding domain of a subclass of class I aminoacyl-tRNA synthetases"/>
    <property type="match status" value="1"/>
</dbReference>
<dbReference type="CDD" id="cd07960">
    <property type="entry name" value="Anticodon_Ia_Ile_BEm"/>
    <property type="match status" value="1"/>
</dbReference>
<evidence type="ECO:0000313" key="17">
    <source>
        <dbReference type="Proteomes" id="UP000006322"/>
    </source>
</evidence>
<dbReference type="AlphaFoldDB" id="K6YLC9"/>
<evidence type="ECO:0000259" key="15">
    <source>
        <dbReference type="Pfam" id="PF08264"/>
    </source>
</evidence>
<dbReference type="Gene3D" id="1.10.730.20">
    <property type="match status" value="1"/>
</dbReference>
<feature type="binding site" evidence="12">
    <location>
        <position position="925"/>
    </location>
    <ligand>
        <name>Zn(2+)</name>
        <dbReference type="ChEBI" id="CHEBI:29105"/>
    </ligand>
</feature>
<dbReference type="InterPro" id="IPR010663">
    <property type="entry name" value="Znf_FPG/IleRS"/>
</dbReference>
<dbReference type="GO" id="GO:0006428">
    <property type="term" value="P:isoleucyl-tRNA aminoacylation"/>
    <property type="evidence" value="ECO:0007669"/>
    <property type="project" value="UniProtKB-UniRule"/>
</dbReference>
<comment type="similarity">
    <text evidence="1 12">Belongs to the class-I aminoacyl-tRNA synthetase family. IleS type 1 subfamily.</text>
</comment>
<dbReference type="PROSITE" id="PS00178">
    <property type="entry name" value="AA_TRNA_LIGASE_I"/>
    <property type="match status" value="1"/>
</dbReference>
<evidence type="ECO:0000256" key="2">
    <source>
        <dbReference type="ARBA" id="ARBA00022490"/>
    </source>
</evidence>
<dbReference type="InterPro" id="IPR001412">
    <property type="entry name" value="aa-tRNA-synth_I_CS"/>
</dbReference>
<dbReference type="RefSeq" id="WP_007105297.1">
    <property type="nucleotide sequence ID" value="NZ_BAER01000064.1"/>
</dbReference>
<keyword evidence="7 12" id="KW-0067">ATP-binding</keyword>
<evidence type="ECO:0000256" key="9">
    <source>
        <dbReference type="ARBA" id="ARBA00023146"/>
    </source>
</evidence>
<feature type="binding site" evidence="12">
    <location>
        <position position="908"/>
    </location>
    <ligand>
        <name>Zn(2+)</name>
        <dbReference type="ChEBI" id="CHEBI:29105"/>
    </ligand>
</feature>
<feature type="binding site" evidence="12">
    <location>
        <position position="905"/>
    </location>
    <ligand>
        <name>Zn(2+)</name>
        <dbReference type="ChEBI" id="CHEBI:29105"/>
    </ligand>
</feature>
<comment type="domain">
    <text evidence="12">IleRS has two distinct active sites: one for aminoacylation and one for editing. The misactivated valine is translocated from the active site to the editing site, which sterically excludes the correctly activated isoleucine. The single editing site contains two valyl binding pockets, one specific for each substrate (Val-AMP or Val-tRNA(Ile)).</text>
</comment>
<keyword evidence="17" id="KW-1185">Reference proteome</keyword>
<accession>K6YLC9</accession>
<comment type="subunit">
    <text evidence="12">Monomer.</text>
</comment>